<evidence type="ECO:0000313" key="1">
    <source>
        <dbReference type="EMBL" id="MEY8245882.1"/>
    </source>
</evidence>
<dbReference type="RefSeq" id="WP_121699274.1">
    <property type="nucleotide sequence ID" value="NZ_JBCLPP010000026.1"/>
</dbReference>
<evidence type="ECO:0000313" key="2">
    <source>
        <dbReference type="Proteomes" id="UP001565200"/>
    </source>
</evidence>
<keyword evidence="2" id="KW-1185">Reference proteome</keyword>
<organism evidence="1 2">
    <name type="scientific">Heminiphilus faecis</name>
    <dbReference type="NCBI Taxonomy" id="2601703"/>
    <lineage>
        <taxon>Bacteria</taxon>
        <taxon>Pseudomonadati</taxon>
        <taxon>Bacteroidota</taxon>
        <taxon>Bacteroidia</taxon>
        <taxon>Bacteroidales</taxon>
        <taxon>Muribaculaceae</taxon>
        <taxon>Heminiphilus</taxon>
    </lineage>
</organism>
<name>A0ABV4CWU1_9BACT</name>
<proteinExistence type="predicted"/>
<dbReference type="EMBL" id="JBCLPP010000026">
    <property type="protein sequence ID" value="MEY8245882.1"/>
    <property type="molecule type" value="Genomic_DNA"/>
</dbReference>
<comment type="caution">
    <text evidence="1">The sequence shown here is derived from an EMBL/GenBank/DDBJ whole genome shotgun (WGS) entry which is preliminary data.</text>
</comment>
<reference evidence="1 2" key="1">
    <citation type="submission" date="2024-03" db="EMBL/GenBank/DDBJ databases">
        <title>Mouse gut bacterial collection (mGBC) of GemPharmatech.</title>
        <authorList>
            <person name="He Y."/>
            <person name="Dong L."/>
            <person name="Wu D."/>
            <person name="Gao X."/>
            <person name="Lin Z."/>
        </authorList>
    </citation>
    <scope>NUCLEOTIDE SEQUENCE [LARGE SCALE GENOMIC DNA]</scope>
    <source>
        <strain evidence="1 2">54-13</strain>
    </source>
</reference>
<sequence length="112" mass="12321">MALVISICTPRDNEIIVVNKSDHNISSCYASIAEEYIRDVISGDFTITDIDGQEIPYTITDTKLVIFPVTIEAGSKLYYTLRQGVPTVMLKIDKDIDFADTEMGSSIAVAVI</sequence>
<accession>A0ABV4CWU1</accession>
<gene>
    <name evidence="1" type="ORF">AAK873_09680</name>
</gene>
<dbReference type="Proteomes" id="UP001565200">
    <property type="component" value="Unassembled WGS sequence"/>
</dbReference>
<protein>
    <submittedName>
        <fullName evidence="1">Uncharacterized protein</fullName>
    </submittedName>
</protein>